<evidence type="ECO:0000313" key="1">
    <source>
        <dbReference type="EMBL" id="KAK1579759.1"/>
    </source>
</evidence>
<dbReference type="EMBL" id="JAHLJV010000062">
    <property type="protein sequence ID" value="KAK1579759.1"/>
    <property type="molecule type" value="Genomic_DNA"/>
</dbReference>
<dbReference type="Proteomes" id="UP001230504">
    <property type="component" value="Unassembled WGS sequence"/>
</dbReference>
<evidence type="ECO:0000313" key="2">
    <source>
        <dbReference type="Proteomes" id="UP001230504"/>
    </source>
</evidence>
<dbReference type="GeneID" id="85444488"/>
<protein>
    <submittedName>
        <fullName evidence="1">Uncharacterized protein</fullName>
    </submittedName>
</protein>
<comment type="caution">
    <text evidence="1">The sequence shown here is derived from an EMBL/GenBank/DDBJ whole genome shotgun (WGS) entry which is preliminary data.</text>
</comment>
<name>A0AAD8V2H9_9PEZI</name>
<keyword evidence="2" id="KW-1185">Reference proteome</keyword>
<proteinExistence type="predicted"/>
<accession>A0AAD8V2H9</accession>
<organism evidence="1 2">
    <name type="scientific">Colletotrichum navitas</name>
    <dbReference type="NCBI Taxonomy" id="681940"/>
    <lineage>
        <taxon>Eukaryota</taxon>
        <taxon>Fungi</taxon>
        <taxon>Dikarya</taxon>
        <taxon>Ascomycota</taxon>
        <taxon>Pezizomycotina</taxon>
        <taxon>Sordariomycetes</taxon>
        <taxon>Hypocreomycetidae</taxon>
        <taxon>Glomerellales</taxon>
        <taxon>Glomerellaceae</taxon>
        <taxon>Colletotrichum</taxon>
        <taxon>Colletotrichum graminicola species complex</taxon>
    </lineage>
</organism>
<reference evidence="1" key="1">
    <citation type="submission" date="2021-06" db="EMBL/GenBank/DDBJ databases">
        <title>Comparative genomics, transcriptomics and evolutionary studies reveal genomic signatures of adaptation to plant cell wall in hemibiotrophic fungi.</title>
        <authorList>
            <consortium name="DOE Joint Genome Institute"/>
            <person name="Baroncelli R."/>
            <person name="Diaz J.F."/>
            <person name="Benocci T."/>
            <person name="Peng M."/>
            <person name="Battaglia E."/>
            <person name="Haridas S."/>
            <person name="Andreopoulos W."/>
            <person name="Labutti K."/>
            <person name="Pangilinan J."/>
            <person name="Floch G.L."/>
            <person name="Makela M.R."/>
            <person name="Henrissat B."/>
            <person name="Grigoriev I.V."/>
            <person name="Crouch J.A."/>
            <person name="De Vries R.P."/>
            <person name="Sukno S.A."/>
            <person name="Thon M.R."/>
        </authorList>
    </citation>
    <scope>NUCLEOTIDE SEQUENCE</scope>
    <source>
        <strain evidence="1">CBS 125086</strain>
    </source>
</reference>
<dbReference type="RefSeq" id="XP_060410862.1">
    <property type="nucleotide sequence ID" value="XM_060560248.1"/>
</dbReference>
<dbReference type="AlphaFoldDB" id="A0AAD8V2H9"/>
<gene>
    <name evidence="1" type="ORF">LY79DRAFT_582299</name>
</gene>
<sequence>MMDTNVLRRHFRQKRTLASKPCLLLRAEVIRTPAMTDRLRPRCSSGKRRRCRASYKDQLVRTARLVCADAAEGAGPGSFFLLRSGPLWPVAADFRELRMSMDPGNVSGIRVKHDCGTAGLLLAVARDARALVENHNERARA</sequence>